<dbReference type="Proteomes" id="UP000054230">
    <property type="component" value="Unassembled WGS sequence"/>
</dbReference>
<evidence type="ECO:0000313" key="1">
    <source>
        <dbReference type="EMBL" id="KSU11789.1"/>
    </source>
</evidence>
<proteinExistence type="predicted"/>
<organism evidence="1 2">
    <name type="scientific">Lactococcus lactis subsp. lactis</name>
    <name type="common">Streptococcus lactis</name>
    <dbReference type="NCBI Taxonomy" id="1360"/>
    <lineage>
        <taxon>Bacteria</taxon>
        <taxon>Bacillati</taxon>
        <taxon>Bacillota</taxon>
        <taxon>Bacilli</taxon>
        <taxon>Lactobacillales</taxon>
        <taxon>Streptococcaceae</taxon>
        <taxon>Lactococcus</taxon>
    </lineage>
</organism>
<accession>A0A0V8DE15</accession>
<name>A0A0V8DE15_LACLL</name>
<comment type="caution">
    <text evidence="1">The sequence shown here is derived from an EMBL/GenBank/DDBJ whole genome shotgun (WGS) entry which is preliminary data.</text>
</comment>
<dbReference type="AlphaFoldDB" id="A0A0V8DE15"/>
<gene>
    <name evidence="1" type="ORF">LMG8520_0739</name>
</gene>
<dbReference type="RefSeq" id="WP_058209377.1">
    <property type="nucleotide sequence ID" value="NZ_LKLP01000046.1"/>
</dbReference>
<sequence>MEKEEILISVTELENQEYDIVVSVKEPIPATTLIMGALRLAELVIGSTTITLKEFVQMIEKDE</sequence>
<dbReference type="EMBL" id="LKLP01000046">
    <property type="protein sequence ID" value="KSU11789.1"/>
    <property type="molecule type" value="Genomic_DNA"/>
</dbReference>
<protein>
    <submittedName>
        <fullName evidence="1">Uncharacterized protein</fullName>
    </submittedName>
</protein>
<evidence type="ECO:0000313" key="2">
    <source>
        <dbReference type="Proteomes" id="UP000054230"/>
    </source>
</evidence>
<dbReference type="PATRIC" id="fig|1360.106.peg.2400"/>
<reference evidence="2" key="1">
    <citation type="submission" date="2015-10" db="EMBL/GenBank/DDBJ databases">
        <title>Draft Genome Sequences of 11 Lactococcus lactis subspecies cremoris strains.</title>
        <authorList>
            <person name="Wels M."/>
            <person name="Backus L."/>
            <person name="Boekhorst J."/>
            <person name="Dijkstra A."/>
            <person name="Beerthuizen M."/>
            <person name="Kelly W."/>
            <person name="Siezen R."/>
            <person name="Bachmann H."/>
            <person name="Van Hijum S."/>
        </authorList>
    </citation>
    <scope>NUCLEOTIDE SEQUENCE [LARGE SCALE GENOMIC DNA]</scope>
    <source>
        <strain evidence="2">LMG8520</strain>
    </source>
</reference>